<accession>A0A0D0HWU6</accession>
<dbReference type="OrthoDB" id="4570776at2"/>
<gene>
    <name evidence="1" type="ORF">SD72_11525</name>
</gene>
<proteinExistence type="predicted"/>
<reference evidence="1 2" key="1">
    <citation type="submission" date="2015-01" db="EMBL/GenBank/DDBJ databases">
        <title>Draft genome sequence of Leucobacter komagatae strain VKM ST2845.</title>
        <authorList>
            <person name="Karlyshev A.V."/>
            <person name="Kudryashova E.B."/>
        </authorList>
    </citation>
    <scope>NUCLEOTIDE SEQUENCE [LARGE SCALE GENOMIC DNA]</scope>
    <source>
        <strain evidence="1 2">VKM ST2845</strain>
    </source>
</reference>
<dbReference type="SUPFAM" id="SSF56752">
    <property type="entry name" value="D-aminoacid aminotransferase-like PLP-dependent enzymes"/>
    <property type="match status" value="1"/>
</dbReference>
<dbReference type="AlphaFoldDB" id="A0A0D0HWU6"/>
<evidence type="ECO:0000313" key="2">
    <source>
        <dbReference type="Proteomes" id="UP000032120"/>
    </source>
</evidence>
<dbReference type="Gene3D" id="3.20.10.10">
    <property type="entry name" value="D-amino Acid Aminotransferase, subunit A, domain 2"/>
    <property type="match status" value="1"/>
</dbReference>
<dbReference type="EMBL" id="JXSQ01000016">
    <property type="protein sequence ID" value="KIP52066.1"/>
    <property type="molecule type" value="Genomic_DNA"/>
</dbReference>
<dbReference type="InterPro" id="IPR043132">
    <property type="entry name" value="BCAT-like_C"/>
</dbReference>
<organism evidence="1 2">
    <name type="scientific">Leucobacter komagatae</name>
    <dbReference type="NCBI Taxonomy" id="55969"/>
    <lineage>
        <taxon>Bacteria</taxon>
        <taxon>Bacillati</taxon>
        <taxon>Actinomycetota</taxon>
        <taxon>Actinomycetes</taxon>
        <taxon>Micrococcales</taxon>
        <taxon>Microbacteriaceae</taxon>
        <taxon>Leucobacter</taxon>
    </lineage>
</organism>
<dbReference type="GO" id="GO:0003824">
    <property type="term" value="F:catalytic activity"/>
    <property type="evidence" value="ECO:0007669"/>
    <property type="project" value="InterPro"/>
</dbReference>
<protein>
    <recommendedName>
        <fullName evidence="3">Branched-subunit amino acid aminotransferase/4-amino-4-deoxychorismate lyase</fullName>
    </recommendedName>
</protein>
<sequence>MGTSNASATLLAADSFRVRVRDGVAEVRGFEAHLDRFRRGVEAALYPNAATAHASDGAHGNRLAEAALRAILDTAAEPSAAPSSTLTWESPLTDHEQMQLDSFIEESRDAIHRFGEGFPRLEFWRDADGSSRLECTLRPLPQLTDSLALRSVIAEPGPVDRVKGPNIARYAALNRSLGAEALLVGAGGLVREGATTSLLFWTEERDDSGHFIDFTERVSSVTEGILRAAADQRLVGTKPAGTRSGRLHGATPTVAELQGYEVWTLNALHGIRPATHIDGLALPAFNPARLQWFSEALDRSWEPVTGIVAS</sequence>
<dbReference type="InterPro" id="IPR036038">
    <property type="entry name" value="Aminotransferase-like"/>
</dbReference>
<evidence type="ECO:0008006" key="3">
    <source>
        <dbReference type="Google" id="ProtNLM"/>
    </source>
</evidence>
<name>A0A0D0HWU6_9MICO</name>
<comment type="caution">
    <text evidence="1">The sequence shown here is derived from an EMBL/GenBank/DDBJ whole genome shotgun (WGS) entry which is preliminary data.</text>
</comment>
<dbReference type="Proteomes" id="UP000032120">
    <property type="component" value="Unassembled WGS sequence"/>
</dbReference>
<keyword evidence="2" id="KW-1185">Reference proteome</keyword>
<dbReference type="RefSeq" id="WP_042544610.1">
    <property type="nucleotide sequence ID" value="NZ_JXSQ01000016.1"/>
</dbReference>
<evidence type="ECO:0000313" key="1">
    <source>
        <dbReference type="EMBL" id="KIP52066.1"/>
    </source>
</evidence>